<keyword evidence="3" id="KW-1185">Reference proteome</keyword>
<keyword evidence="1" id="KW-0472">Membrane</keyword>
<keyword evidence="1" id="KW-1133">Transmembrane helix</keyword>
<name>A0A8T0PRF3_PANVG</name>
<dbReference type="Proteomes" id="UP000823388">
    <property type="component" value="Chromosome 8K"/>
</dbReference>
<comment type="caution">
    <text evidence="2">The sequence shown here is derived from an EMBL/GenBank/DDBJ whole genome shotgun (WGS) entry which is preliminary data.</text>
</comment>
<gene>
    <name evidence="2" type="ORF">PVAP13_8KG059632</name>
</gene>
<evidence type="ECO:0000313" key="3">
    <source>
        <dbReference type="Proteomes" id="UP000823388"/>
    </source>
</evidence>
<accession>A0A8T0PRF3</accession>
<evidence type="ECO:0000313" key="2">
    <source>
        <dbReference type="EMBL" id="KAG2563685.1"/>
    </source>
</evidence>
<feature type="transmembrane region" description="Helical" evidence="1">
    <location>
        <begin position="41"/>
        <end position="60"/>
    </location>
</feature>
<dbReference type="PANTHER" id="PTHR47119:SF1">
    <property type="entry name" value="PLANT VIRAL-RESPONSE FAMILY PROTEIN"/>
    <property type="match status" value="1"/>
</dbReference>
<dbReference type="PANTHER" id="PTHR47119">
    <property type="entry name" value="PLANT VIRAL-RESPONSE FAMILY PROTEIN"/>
    <property type="match status" value="1"/>
</dbReference>
<organism evidence="2 3">
    <name type="scientific">Panicum virgatum</name>
    <name type="common">Blackwell switchgrass</name>
    <dbReference type="NCBI Taxonomy" id="38727"/>
    <lineage>
        <taxon>Eukaryota</taxon>
        <taxon>Viridiplantae</taxon>
        <taxon>Streptophyta</taxon>
        <taxon>Embryophyta</taxon>
        <taxon>Tracheophyta</taxon>
        <taxon>Spermatophyta</taxon>
        <taxon>Magnoliopsida</taxon>
        <taxon>Liliopsida</taxon>
        <taxon>Poales</taxon>
        <taxon>Poaceae</taxon>
        <taxon>PACMAD clade</taxon>
        <taxon>Panicoideae</taxon>
        <taxon>Panicodae</taxon>
        <taxon>Paniceae</taxon>
        <taxon>Panicinae</taxon>
        <taxon>Panicum</taxon>
        <taxon>Panicum sect. Hiantes</taxon>
    </lineage>
</organism>
<proteinExistence type="predicted"/>
<protein>
    <submittedName>
        <fullName evidence="2">Uncharacterized protein</fullName>
    </submittedName>
</protein>
<dbReference type="AlphaFoldDB" id="A0A8T0PRF3"/>
<evidence type="ECO:0000256" key="1">
    <source>
        <dbReference type="SAM" id="Phobius"/>
    </source>
</evidence>
<sequence length="82" mass="9041">MAHYHPYPVVPCASSPLRLLELYVVAGGALNPAHLNDLEHGGMLLMFFLFGALALASHLSPSIAGHHQPRITRVFYCRGRDF</sequence>
<dbReference type="EMBL" id="CM029051">
    <property type="protein sequence ID" value="KAG2563685.1"/>
    <property type="molecule type" value="Genomic_DNA"/>
</dbReference>
<keyword evidence="1" id="KW-0812">Transmembrane</keyword>
<reference evidence="2" key="1">
    <citation type="submission" date="2020-05" db="EMBL/GenBank/DDBJ databases">
        <title>WGS assembly of Panicum virgatum.</title>
        <authorList>
            <person name="Lovell J.T."/>
            <person name="Jenkins J."/>
            <person name="Shu S."/>
            <person name="Juenger T.E."/>
            <person name="Schmutz J."/>
        </authorList>
    </citation>
    <scope>NUCLEOTIDE SEQUENCE</scope>
    <source>
        <strain evidence="2">AP13</strain>
    </source>
</reference>